<dbReference type="Gene3D" id="1.10.510.10">
    <property type="entry name" value="Transferase(Phosphotransferase) domain 1"/>
    <property type="match status" value="1"/>
</dbReference>
<reference evidence="7" key="1">
    <citation type="submission" date="2022-11" db="EMBL/GenBank/DDBJ databases">
        <title>Minimal conservation of predation-associated metabolite biosynthetic gene clusters underscores biosynthetic potential of Myxococcota including descriptions for ten novel species: Archangium lansinium sp. nov., Myxococcus landrumus sp. nov., Nannocystis bai.</title>
        <authorList>
            <person name="Ahearne A."/>
            <person name="Stevens C."/>
            <person name="Dowd S."/>
        </authorList>
    </citation>
    <scope>NUCLEOTIDE SEQUENCE</scope>
    <source>
        <strain evidence="7">Fl3</strain>
    </source>
</reference>
<protein>
    <submittedName>
        <fullName evidence="7">Serine/threonine-protein kinase</fullName>
    </submittedName>
</protein>
<evidence type="ECO:0000259" key="6">
    <source>
        <dbReference type="PROSITE" id="PS50011"/>
    </source>
</evidence>
<keyword evidence="5" id="KW-0812">Transmembrane</keyword>
<feature type="domain" description="Protein kinase" evidence="6">
    <location>
        <begin position="59"/>
        <end position="326"/>
    </location>
</feature>
<evidence type="ECO:0000313" key="7">
    <source>
        <dbReference type="EMBL" id="WAS91894.1"/>
    </source>
</evidence>
<feature type="transmembrane region" description="Helical" evidence="5">
    <location>
        <begin position="452"/>
        <end position="475"/>
    </location>
</feature>
<dbReference type="RefSeq" id="WP_269034253.1">
    <property type="nucleotide sequence ID" value="NZ_CP114040.1"/>
</dbReference>
<keyword evidence="5" id="KW-0472">Membrane</keyword>
<keyword evidence="8" id="KW-1185">Reference proteome</keyword>
<evidence type="ECO:0000256" key="2">
    <source>
        <dbReference type="ARBA" id="ARBA00022741"/>
    </source>
</evidence>
<keyword evidence="3 7" id="KW-0418">Kinase</keyword>
<evidence type="ECO:0000256" key="4">
    <source>
        <dbReference type="ARBA" id="ARBA00022840"/>
    </source>
</evidence>
<dbReference type="PROSITE" id="PS50011">
    <property type="entry name" value="PROTEIN_KINASE_DOM"/>
    <property type="match status" value="1"/>
</dbReference>
<proteinExistence type="predicted"/>
<evidence type="ECO:0000313" key="8">
    <source>
        <dbReference type="Proteomes" id="UP001164459"/>
    </source>
</evidence>
<dbReference type="PROSITE" id="PS00108">
    <property type="entry name" value="PROTEIN_KINASE_ST"/>
    <property type="match status" value="1"/>
</dbReference>
<dbReference type="GO" id="GO:0016301">
    <property type="term" value="F:kinase activity"/>
    <property type="evidence" value="ECO:0007669"/>
    <property type="project" value="UniProtKB-KW"/>
</dbReference>
<dbReference type="Gene3D" id="3.30.200.20">
    <property type="entry name" value="Phosphorylase Kinase, domain 1"/>
    <property type="match status" value="1"/>
</dbReference>
<dbReference type="InterPro" id="IPR000719">
    <property type="entry name" value="Prot_kinase_dom"/>
</dbReference>
<keyword evidence="2" id="KW-0547">Nucleotide-binding</keyword>
<evidence type="ECO:0000256" key="1">
    <source>
        <dbReference type="ARBA" id="ARBA00022679"/>
    </source>
</evidence>
<dbReference type="InterPro" id="IPR008271">
    <property type="entry name" value="Ser/Thr_kinase_AS"/>
</dbReference>
<keyword evidence="1" id="KW-0808">Transferase</keyword>
<keyword evidence="4" id="KW-0067">ATP-binding</keyword>
<dbReference type="Pfam" id="PF00069">
    <property type="entry name" value="Pkinase"/>
    <property type="match status" value="1"/>
</dbReference>
<dbReference type="PANTHER" id="PTHR43289">
    <property type="entry name" value="MITOGEN-ACTIVATED PROTEIN KINASE KINASE KINASE 20-RELATED"/>
    <property type="match status" value="1"/>
</dbReference>
<organism evidence="7 8">
    <name type="scientific">Nannocystis punicea</name>
    <dbReference type="NCBI Taxonomy" id="2995304"/>
    <lineage>
        <taxon>Bacteria</taxon>
        <taxon>Pseudomonadati</taxon>
        <taxon>Myxococcota</taxon>
        <taxon>Polyangia</taxon>
        <taxon>Nannocystales</taxon>
        <taxon>Nannocystaceae</taxon>
        <taxon>Nannocystis</taxon>
    </lineage>
</organism>
<feature type="transmembrane region" description="Helical" evidence="5">
    <location>
        <begin position="354"/>
        <end position="378"/>
    </location>
</feature>
<gene>
    <name evidence="7" type="ORF">O0S08_37405</name>
</gene>
<dbReference type="PANTHER" id="PTHR43289:SF6">
    <property type="entry name" value="SERINE_THREONINE-PROTEIN KINASE NEKL-3"/>
    <property type="match status" value="1"/>
</dbReference>
<feature type="transmembrane region" description="Helical" evidence="5">
    <location>
        <begin position="423"/>
        <end position="440"/>
    </location>
</feature>
<dbReference type="Proteomes" id="UP001164459">
    <property type="component" value="Chromosome"/>
</dbReference>
<dbReference type="InterPro" id="IPR011009">
    <property type="entry name" value="Kinase-like_dom_sf"/>
</dbReference>
<keyword evidence="5" id="KW-1133">Transmembrane helix</keyword>
<sequence>MDASRAKATGQSARFTHCPSCGERFPSSFRVCPRDAVELQPLEVADDDPYIGVVLSGQYRIERLIAEGGMARVYEAQHVRLPGRVFALKVLHRPLVRDSDVMMRFRREAEIAGAIDHPNILQIFNIDTTPDGTPYIVSERLQGEDLAQWLERRGRLGVSETVHILRELCAALAVVHQRGIVHRDLKPNNLFMVGDPARPTVKLLDFGIAKLHHPGDSSHTQTGAIMGTPAYMAPEQARGEVIDARADIYAAGAIGYRCVTGRPPFDVEDLAAALHAVLTSEPPRPRTFAPDLPEAFELVIQRAMAPSPDERYSTLAEFQGALERFADSSTPGPKSANAWIEQTNAESRLYRPTIVVMSVIAFIFLASGLADGLAAVFAESGGGQLAVVGTVATLATPAWLCVRFVRKHVWNNTPRAGALAHRLTNIVAAAAGAYGGLILLERLVDLLFGEALGLSGAIRTSIWLLSAAAAVAVAHHPSLGIRGLRV</sequence>
<evidence type="ECO:0000256" key="5">
    <source>
        <dbReference type="SAM" id="Phobius"/>
    </source>
</evidence>
<dbReference type="SUPFAM" id="SSF56112">
    <property type="entry name" value="Protein kinase-like (PK-like)"/>
    <property type="match status" value="1"/>
</dbReference>
<feature type="transmembrane region" description="Helical" evidence="5">
    <location>
        <begin position="384"/>
        <end position="402"/>
    </location>
</feature>
<dbReference type="SMART" id="SM00220">
    <property type="entry name" value="S_TKc"/>
    <property type="match status" value="1"/>
</dbReference>
<dbReference type="CDD" id="cd14014">
    <property type="entry name" value="STKc_PknB_like"/>
    <property type="match status" value="1"/>
</dbReference>
<name>A0ABY7GYF3_9BACT</name>
<evidence type="ECO:0000256" key="3">
    <source>
        <dbReference type="ARBA" id="ARBA00022777"/>
    </source>
</evidence>
<accession>A0ABY7GYF3</accession>
<dbReference type="EMBL" id="CP114040">
    <property type="protein sequence ID" value="WAS91894.1"/>
    <property type="molecule type" value="Genomic_DNA"/>
</dbReference>